<evidence type="ECO:0000259" key="3">
    <source>
        <dbReference type="PROSITE" id="PS51186"/>
    </source>
</evidence>
<dbReference type="AlphaFoldDB" id="A0A8J7UTN0"/>
<dbReference type="SUPFAM" id="SSF55729">
    <property type="entry name" value="Acyl-CoA N-acyltransferases (Nat)"/>
    <property type="match status" value="1"/>
</dbReference>
<keyword evidence="5" id="KW-1185">Reference proteome</keyword>
<organism evidence="4 5">
    <name type="scientific">Natronogracilivirga saccharolytica</name>
    <dbReference type="NCBI Taxonomy" id="2812953"/>
    <lineage>
        <taxon>Bacteria</taxon>
        <taxon>Pseudomonadati</taxon>
        <taxon>Balneolota</taxon>
        <taxon>Balneolia</taxon>
        <taxon>Balneolales</taxon>
        <taxon>Cyclonatronaceae</taxon>
        <taxon>Natronogracilivirga</taxon>
    </lineage>
</organism>
<reference evidence="4" key="1">
    <citation type="submission" date="2021-02" db="EMBL/GenBank/DDBJ databases">
        <title>Natronogracilivirga saccharolytica gen. nov. sp. nov. a new anaerobic, haloalkiliphilic carbohydrate-fermenting bacterium from soda lake and proposing of Cyclonatronumiaceae fam. nov. in the phylum Balneolaeota.</title>
        <authorList>
            <person name="Zhilina T.N."/>
            <person name="Sorokin D.Y."/>
            <person name="Zavarzina D.G."/>
            <person name="Toshchakov S.V."/>
            <person name="Kublanov I.V."/>
        </authorList>
    </citation>
    <scope>NUCLEOTIDE SEQUENCE</scope>
    <source>
        <strain evidence="4">Z-1702</strain>
    </source>
</reference>
<dbReference type="Proteomes" id="UP000673975">
    <property type="component" value="Unassembled WGS sequence"/>
</dbReference>
<accession>A0A8J7UTN0</accession>
<dbReference type="EMBL" id="JAFIDN010000002">
    <property type="protein sequence ID" value="MBP3191510.1"/>
    <property type="molecule type" value="Genomic_DNA"/>
</dbReference>
<evidence type="ECO:0000313" key="5">
    <source>
        <dbReference type="Proteomes" id="UP000673975"/>
    </source>
</evidence>
<keyword evidence="1" id="KW-0808">Transferase</keyword>
<sequence>MISRSGLSGVEFRRAGSDEILPLRARLLRHGKPVETAVFSEDSLPDTHHFGAFSGGTPIGCLTLLHHPGEEPPAWQLRGMGTETRWQGKGVGRALLEKAENDLTKQYGCIRIWCNARAHAVPFYKKMGYRVTSGEFMIPDIGKHYKMEKVRQ</sequence>
<keyword evidence="2" id="KW-0012">Acyltransferase</keyword>
<dbReference type="InterPro" id="IPR050832">
    <property type="entry name" value="Bact_Acetyltransf"/>
</dbReference>
<dbReference type="PANTHER" id="PTHR43877">
    <property type="entry name" value="AMINOALKYLPHOSPHONATE N-ACETYLTRANSFERASE-RELATED-RELATED"/>
    <property type="match status" value="1"/>
</dbReference>
<dbReference type="RefSeq" id="WP_210510109.1">
    <property type="nucleotide sequence ID" value="NZ_JAFIDN010000002.1"/>
</dbReference>
<dbReference type="GO" id="GO:0016747">
    <property type="term" value="F:acyltransferase activity, transferring groups other than amino-acyl groups"/>
    <property type="evidence" value="ECO:0007669"/>
    <property type="project" value="InterPro"/>
</dbReference>
<dbReference type="PROSITE" id="PS51186">
    <property type="entry name" value="GNAT"/>
    <property type="match status" value="1"/>
</dbReference>
<dbReference type="InterPro" id="IPR000182">
    <property type="entry name" value="GNAT_dom"/>
</dbReference>
<dbReference type="Gene3D" id="3.40.630.30">
    <property type="match status" value="1"/>
</dbReference>
<feature type="domain" description="N-acetyltransferase" evidence="3">
    <location>
        <begin position="10"/>
        <end position="152"/>
    </location>
</feature>
<protein>
    <submittedName>
        <fullName evidence="4">GNAT family N-acetyltransferase</fullName>
    </submittedName>
</protein>
<evidence type="ECO:0000313" key="4">
    <source>
        <dbReference type="EMBL" id="MBP3191510.1"/>
    </source>
</evidence>
<evidence type="ECO:0000256" key="1">
    <source>
        <dbReference type="ARBA" id="ARBA00022679"/>
    </source>
</evidence>
<dbReference type="InterPro" id="IPR016181">
    <property type="entry name" value="Acyl_CoA_acyltransferase"/>
</dbReference>
<dbReference type="Pfam" id="PF00583">
    <property type="entry name" value="Acetyltransf_1"/>
    <property type="match status" value="1"/>
</dbReference>
<evidence type="ECO:0000256" key="2">
    <source>
        <dbReference type="ARBA" id="ARBA00023315"/>
    </source>
</evidence>
<dbReference type="CDD" id="cd04301">
    <property type="entry name" value="NAT_SF"/>
    <property type="match status" value="1"/>
</dbReference>
<proteinExistence type="predicted"/>
<name>A0A8J7UTN0_9BACT</name>
<comment type="caution">
    <text evidence="4">The sequence shown here is derived from an EMBL/GenBank/DDBJ whole genome shotgun (WGS) entry which is preliminary data.</text>
</comment>
<gene>
    <name evidence="4" type="ORF">NATSA_02420</name>
</gene>